<dbReference type="PROSITE" id="PS51762">
    <property type="entry name" value="GH16_2"/>
    <property type="match status" value="1"/>
</dbReference>
<dbReference type="InterPro" id="IPR013320">
    <property type="entry name" value="ConA-like_dom_sf"/>
</dbReference>
<evidence type="ECO:0000259" key="2">
    <source>
        <dbReference type="PROSITE" id="PS51762"/>
    </source>
</evidence>
<reference evidence="3 4" key="1">
    <citation type="submission" date="2024-02" db="EMBL/GenBank/DDBJ databases">
        <title>Discinaceae phylogenomics.</title>
        <authorList>
            <person name="Dirks A.C."/>
            <person name="James T.Y."/>
        </authorList>
    </citation>
    <scope>NUCLEOTIDE SEQUENCE [LARGE SCALE GENOMIC DNA]</scope>
    <source>
        <strain evidence="3 4">ACD0624</strain>
    </source>
</reference>
<keyword evidence="1" id="KW-0732">Signal</keyword>
<evidence type="ECO:0000313" key="4">
    <source>
        <dbReference type="Proteomes" id="UP001447188"/>
    </source>
</evidence>
<dbReference type="SUPFAM" id="SSF49899">
    <property type="entry name" value="Concanavalin A-like lectins/glucanases"/>
    <property type="match status" value="1"/>
</dbReference>
<protein>
    <recommendedName>
        <fullName evidence="2">GH16 domain-containing protein</fullName>
    </recommendedName>
</protein>
<evidence type="ECO:0000313" key="3">
    <source>
        <dbReference type="EMBL" id="KAL0635508.1"/>
    </source>
</evidence>
<proteinExistence type="predicted"/>
<dbReference type="Gene3D" id="2.60.120.200">
    <property type="match status" value="1"/>
</dbReference>
<organism evidence="3 4">
    <name type="scientific">Discina gigas</name>
    <dbReference type="NCBI Taxonomy" id="1032678"/>
    <lineage>
        <taxon>Eukaryota</taxon>
        <taxon>Fungi</taxon>
        <taxon>Dikarya</taxon>
        <taxon>Ascomycota</taxon>
        <taxon>Pezizomycotina</taxon>
        <taxon>Pezizomycetes</taxon>
        <taxon>Pezizales</taxon>
        <taxon>Discinaceae</taxon>
        <taxon>Discina</taxon>
    </lineage>
</organism>
<feature type="domain" description="GH16" evidence="2">
    <location>
        <begin position="48"/>
        <end position="289"/>
    </location>
</feature>
<dbReference type="PANTHER" id="PTHR38121">
    <property type="entry name" value="GH16 DOMAIN-CONTAINING PROTEIN"/>
    <property type="match status" value="1"/>
</dbReference>
<dbReference type="Proteomes" id="UP001447188">
    <property type="component" value="Unassembled WGS sequence"/>
</dbReference>
<feature type="signal peptide" evidence="1">
    <location>
        <begin position="1"/>
        <end position="23"/>
    </location>
</feature>
<accession>A0ABR3GI16</accession>
<dbReference type="PANTHER" id="PTHR38121:SF5">
    <property type="entry name" value="GH16 DOMAIN-CONTAINING PROTEIN"/>
    <property type="match status" value="1"/>
</dbReference>
<dbReference type="EMBL" id="JBBBZM010000068">
    <property type="protein sequence ID" value="KAL0635508.1"/>
    <property type="molecule type" value="Genomic_DNA"/>
</dbReference>
<feature type="chain" id="PRO_5047404291" description="GH16 domain-containing protein" evidence="1">
    <location>
        <begin position="24"/>
        <end position="373"/>
    </location>
</feature>
<gene>
    <name evidence="3" type="ORF">Q9L58_005556</name>
</gene>
<dbReference type="CDD" id="cd00413">
    <property type="entry name" value="Glyco_hydrolase_16"/>
    <property type="match status" value="1"/>
</dbReference>
<evidence type="ECO:0000256" key="1">
    <source>
        <dbReference type="SAM" id="SignalP"/>
    </source>
</evidence>
<name>A0ABR3GI16_9PEZI</name>
<dbReference type="Pfam" id="PF00722">
    <property type="entry name" value="Glyco_hydro_16"/>
    <property type="match status" value="1"/>
</dbReference>
<comment type="caution">
    <text evidence="3">The sequence shown here is derived from an EMBL/GenBank/DDBJ whole genome shotgun (WGS) entry which is preliminary data.</text>
</comment>
<sequence length="373" mass="40514">MIVRVAALFGAAAFMLAPLLVVADCECGYSVNKTTDASHEVFTDLLESDFTTLTNITKDTDWVVQAWSVDKVASRGPYGRKTELRNVISNPAKNTSTSVGINGQQAGLELYVRKLGSDKDHISVAEVDSSRTDMRYGSFRAGIRATDVDGTCGAFFWYLNDTQEIDMEFLSSQINSTVSPVNLVLHSPLTEAQGGDAKGTPTYKIIPLPFDSAEGIHEYRFDWQPGSVSFYADGKWLDTMSDTRYVPHAAGKIILSHWSNGNALWSGGPPAEDTKMTVSYVQAYFNSSNPVRISDHAKRCPNPSASNAICQIPDLVGPPDVGKVTFFSQATNNNMTNNQTVYAKNKDKDSSSPSRNSGIVTAILIAGLVAWVV</sequence>
<keyword evidence="4" id="KW-1185">Reference proteome</keyword>
<dbReference type="InterPro" id="IPR000757">
    <property type="entry name" value="Beta-glucanase-like"/>
</dbReference>